<dbReference type="EC" id="2.4.1.-" evidence="8"/>
<keyword evidence="5" id="KW-0812">Transmembrane</keyword>
<evidence type="ECO:0000256" key="6">
    <source>
        <dbReference type="ARBA" id="ARBA00022989"/>
    </source>
</evidence>
<comment type="similarity">
    <text evidence="2 8">Belongs to the glycosyltransferase 92 family.</text>
</comment>
<dbReference type="GO" id="GO:0005737">
    <property type="term" value="C:cytoplasm"/>
    <property type="evidence" value="ECO:0007669"/>
    <property type="project" value="TreeGrafter"/>
</dbReference>
<evidence type="ECO:0000256" key="2">
    <source>
        <dbReference type="ARBA" id="ARBA00007647"/>
    </source>
</evidence>
<organism evidence="9 10">
    <name type="scientific">Plakobranchus ocellatus</name>
    <dbReference type="NCBI Taxonomy" id="259542"/>
    <lineage>
        <taxon>Eukaryota</taxon>
        <taxon>Metazoa</taxon>
        <taxon>Spiralia</taxon>
        <taxon>Lophotrochozoa</taxon>
        <taxon>Mollusca</taxon>
        <taxon>Gastropoda</taxon>
        <taxon>Heterobranchia</taxon>
        <taxon>Euthyneura</taxon>
        <taxon>Panpulmonata</taxon>
        <taxon>Sacoglossa</taxon>
        <taxon>Placobranchoidea</taxon>
        <taxon>Plakobranchidae</taxon>
        <taxon>Plakobranchus</taxon>
    </lineage>
</organism>
<comment type="caution">
    <text evidence="9">The sequence shown here is derived from an EMBL/GenBank/DDBJ whole genome shotgun (WGS) entry which is preliminary data.</text>
</comment>
<name>A0AAV3YUR7_9GAST</name>
<sequence length="493" mass="55955">MEVNSLTTCLPTSVKENVWRHVIENKGKLNVTELPTIIDARVFSTQASYHDKETGGINKTAEVASVQKVEKLTDVLPLGKPKNFELVAGLSSKLYVYGALWQADRRLVRLISIKVQNYKFSKLFCVLYYSSLKNQTGVYVKSVVKELHTYKSPYTSASVSCTVKQKDDDVPLFVGLVESQTATPKGIFIVETRERNDSIDVKQADYVIETPKRQVKVDFTVCIPAMHGVDNAVQVMEKLEMNRLLGAGRVVLYNNSINATVDALLRMYAKEFAEGRESLEVIVLPWKLPIENKKVISIPYFAQQLAIDDCMYRYKRLSTYMIFNDLDEFLIPLRHANWSGLVAERRKLKPQSIGWLFRCTVMNKDRPSPAPGFEEDARRYGSAVLGLTMGDQHVFSHAVRPKLIVDPRTIEEMGVHLIWSGKGITDVLPVDVGLLFHYREPINNCTPQIKDTRVVDKFGKRLVPRLKNIWSKMKNVPLKVIPFVTHDKSISCT</sequence>
<reference evidence="9 10" key="1">
    <citation type="journal article" date="2021" name="Elife">
        <title>Chloroplast acquisition without the gene transfer in kleptoplastic sea slugs, Plakobranchus ocellatus.</title>
        <authorList>
            <person name="Maeda T."/>
            <person name="Takahashi S."/>
            <person name="Yoshida T."/>
            <person name="Shimamura S."/>
            <person name="Takaki Y."/>
            <person name="Nagai Y."/>
            <person name="Toyoda A."/>
            <person name="Suzuki Y."/>
            <person name="Arimoto A."/>
            <person name="Ishii H."/>
            <person name="Satoh N."/>
            <person name="Nishiyama T."/>
            <person name="Hasebe M."/>
            <person name="Maruyama T."/>
            <person name="Minagawa J."/>
            <person name="Obokata J."/>
            <person name="Shigenobu S."/>
        </authorList>
    </citation>
    <scope>NUCLEOTIDE SEQUENCE [LARGE SCALE GENOMIC DNA]</scope>
</reference>
<evidence type="ECO:0000313" key="9">
    <source>
        <dbReference type="EMBL" id="GFN90830.1"/>
    </source>
</evidence>
<dbReference type="AlphaFoldDB" id="A0AAV3YUR7"/>
<keyword evidence="10" id="KW-1185">Reference proteome</keyword>
<protein>
    <recommendedName>
        <fullName evidence="8">Glycosyltransferase family 92 protein</fullName>
        <ecNumber evidence="8">2.4.1.-</ecNumber>
    </recommendedName>
</protein>
<accession>A0AAV3YUR7</accession>
<evidence type="ECO:0000256" key="3">
    <source>
        <dbReference type="ARBA" id="ARBA00022676"/>
    </source>
</evidence>
<evidence type="ECO:0000256" key="7">
    <source>
        <dbReference type="ARBA" id="ARBA00023136"/>
    </source>
</evidence>
<keyword evidence="4 8" id="KW-0808">Transferase</keyword>
<dbReference type="Pfam" id="PF01697">
    <property type="entry name" value="Glyco_transf_92"/>
    <property type="match status" value="1"/>
</dbReference>
<evidence type="ECO:0000256" key="1">
    <source>
        <dbReference type="ARBA" id="ARBA00004167"/>
    </source>
</evidence>
<dbReference type="PANTHER" id="PTHR21461:SF69">
    <property type="entry name" value="GLYCOSYLTRANSFERASE FAMILY 92 PROTEIN"/>
    <property type="match status" value="1"/>
</dbReference>
<keyword evidence="6" id="KW-1133">Transmembrane helix</keyword>
<gene>
    <name evidence="9" type="ORF">PoB_001733600</name>
</gene>
<dbReference type="GO" id="GO:0016020">
    <property type="term" value="C:membrane"/>
    <property type="evidence" value="ECO:0007669"/>
    <property type="project" value="UniProtKB-SubCell"/>
</dbReference>
<dbReference type="PANTHER" id="PTHR21461">
    <property type="entry name" value="GLYCOSYLTRANSFERASE FAMILY 92 PROTEIN"/>
    <property type="match status" value="1"/>
</dbReference>
<dbReference type="EMBL" id="BLXT01002074">
    <property type="protein sequence ID" value="GFN90830.1"/>
    <property type="molecule type" value="Genomic_DNA"/>
</dbReference>
<evidence type="ECO:0000313" key="10">
    <source>
        <dbReference type="Proteomes" id="UP000735302"/>
    </source>
</evidence>
<dbReference type="GO" id="GO:0016757">
    <property type="term" value="F:glycosyltransferase activity"/>
    <property type="evidence" value="ECO:0007669"/>
    <property type="project" value="UniProtKB-UniRule"/>
</dbReference>
<evidence type="ECO:0000256" key="4">
    <source>
        <dbReference type="ARBA" id="ARBA00022679"/>
    </source>
</evidence>
<keyword evidence="7" id="KW-0472">Membrane</keyword>
<dbReference type="InterPro" id="IPR008166">
    <property type="entry name" value="Glyco_transf_92"/>
</dbReference>
<evidence type="ECO:0000256" key="5">
    <source>
        <dbReference type="ARBA" id="ARBA00022692"/>
    </source>
</evidence>
<evidence type="ECO:0000256" key="8">
    <source>
        <dbReference type="RuleBase" id="RU366017"/>
    </source>
</evidence>
<comment type="subcellular location">
    <subcellularLocation>
        <location evidence="1">Membrane</location>
        <topology evidence="1">Single-pass membrane protein</topology>
    </subcellularLocation>
</comment>
<dbReference type="Proteomes" id="UP000735302">
    <property type="component" value="Unassembled WGS sequence"/>
</dbReference>
<keyword evidence="3 8" id="KW-0328">Glycosyltransferase</keyword>
<proteinExistence type="inferred from homology"/>